<name>A0A9W6QN16_9PSEU</name>
<protein>
    <recommendedName>
        <fullName evidence="3">Helix-turn-helix of DDE superfamily endonuclease</fullName>
    </recommendedName>
</protein>
<sequence length="102" mass="11340">MQAELAETFDVSQSTISRAISAVTPLLGNVLEDHIPTVEDVDAQRRHIIDGTLLPCRSWASQPGLHSKQHRKTEVNVQVACTLDGSLAWVSRPFEGRLHDFH</sequence>
<reference evidence="1" key="1">
    <citation type="submission" date="2023-02" db="EMBL/GenBank/DDBJ databases">
        <title>Actinokineospora globicatena NBRC 15670.</title>
        <authorList>
            <person name="Ichikawa N."/>
            <person name="Sato H."/>
            <person name="Tonouchi N."/>
        </authorList>
    </citation>
    <scope>NUCLEOTIDE SEQUENCE</scope>
    <source>
        <strain evidence="1">NBRC 15670</strain>
    </source>
</reference>
<gene>
    <name evidence="1" type="ORF">Aglo03_47020</name>
</gene>
<dbReference type="Proteomes" id="UP001165042">
    <property type="component" value="Unassembled WGS sequence"/>
</dbReference>
<keyword evidence="2" id="KW-1185">Reference proteome</keyword>
<evidence type="ECO:0008006" key="3">
    <source>
        <dbReference type="Google" id="ProtNLM"/>
    </source>
</evidence>
<organism evidence="1 2">
    <name type="scientific">Actinokineospora globicatena</name>
    <dbReference type="NCBI Taxonomy" id="103729"/>
    <lineage>
        <taxon>Bacteria</taxon>
        <taxon>Bacillati</taxon>
        <taxon>Actinomycetota</taxon>
        <taxon>Actinomycetes</taxon>
        <taxon>Pseudonocardiales</taxon>
        <taxon>Pseudonocardiaceae</taxon>
        <taxon>Actinokineospora</taxon>
    </lineage>
</organism>
<comment type="caution">
    <text evidence="1">The sequence shown here is derived from an EMBL/GenBank/DDBJ whole genome shotgun (WGS) entry which is preliminary data.</text>
</comment>
<proteinExistence type="predicted"/>
<evidence type="ECO:0000313" key="2">
    <source>
        <dbReference type="Proteomes" id="UP001165042"/>
    </source>
</evidence>
<evidence type="ECO:0000313" key="1">
    <source>
        <dbReference type="EMBL" id="GLW93886.1"/>
    </source>
</evidence>
<dbReference type="AlphaFoldDB" id="A0A9W6QN16"/>
<accession>A0A9W6QN16</accession>
<dbReference type="EMBL" id="BSSD01000007">
    <property type="protein sequence ID" value="GLW93886.1"/>
    <property type="molecule type" value="Genomic_DNA"/>
</dbReference>